<dbReference type="AlphaFoldDB" id="A0A0D0VBU9"/>
<gene>
    <name evidence="2" type="ORF">I313_01517</name>
</gene>
<keyword evidence="1" id="KW-0472">Membrane</keyword>
<evidence type="ECO:0000313" key="2">
    <source>
        <dbReference type="EMBL" id="KIR42295.1"/>
    </source>
</evidence>
<dbReference type="HOGENOM" id="CLU_2049591_0_0_1"/>
<evidence type="ECO:0000313" key="3">
    <source>
        <dbReference type="Proteomes" id="UP000053392"/>
    </source>
</evidence>
<keyword evidence="3" id="KW-1185">Reference proteome</keyword>
<accession>A0A0D0VBU9</accession>
<protein>
    <submittedName>
        <fullName evidence="2">Uncharacterized protein</fullName>
    </submittedName>
</protein>
<dbReference type="Proteomes" id="UP000053392">
    <property type="component" value="Unassembled WGS sequence"/>
</dbReference>
<dbReference type="EMBL" id="KN847898">
    <property type="protein sequence ID" value="KIR42295.1"/>
    <property type="molecule type" value="Genomic_DNA"/>
</dbReference>
<feature type="transmembrane region" description="Helical" evidence="1">
    <location>
        <begin position="20"/>
        <end position="42"/>
    </location>
</feature>
<sequence length="120" mass="13214">MPMLPPSLLSAHHAASSSLPIVLNILLFSLSSLLIVLSAGPLQQPKVDIKRLEPAAHLRWKKNDDNVPGPASFKEIDLRVRFRTVEDEEAPFTAATGNIACKGVKRVFKPFYHHIVVDPA</sequence>
<reference evidence="2 3" key="1">
    <citation type="submission" date="2015-01" db="EMBL/GenBank/DDBJ databases">
        <title>The Genome Sequence of Cryptococcus gattii Ram5.</title>
        <authorList>
            <consortium name="The Broad Institute Genomics Platform"/>
            <person name="Cuomo C."/>
            <person name="Litvintseva A."/>
            <person name="Chen Y."/>
            <person name="Heitman J."/>
            <person name="Sun S."/>
            <person name="Springer D."/>
            <person name="Dromer F."/>
            <person name="Young S."/>
            <person name="Zeng Q."/>
            <person name="Gargeya S."/>
            <person name="Abouelleil A."/>
            <person name="Alvarado L."/>
            <person name="Chapman S.B."/>
            <person name="Gainer-Dewar J."/>
            <person name="Goldberg J."/>
            <person name="Griggs A."/>
            <person name="Gujja S."/>
            <person name="Hansen M."/>
            <person name="Howarth C."/>
            <person name="Imamovic A."/>
            <person name="Larimer J."/>
            <person name="Murphy C."/>
            <person name="Naylor J."/>
            <person name="Pearson M."/>
            <person name="Priest M."/>
            <person name="Roberts A."/>
            <person name="Saif S."/>
            <person name="Shea T."/>
            <person name="Sykes S."/>
            <person name="Wortman J."/>
            <person name="Nusbaum C."/>
            <person name="Birren B."/>
        </authorList>
    </citation>
    <scope>NUCLEOTIDE SEQUENCE [LARGE SCALE GENOMIC DNA]</scope>
    <source>
        <strain evidence="2 3">Ram5</strain>
    </source>
</reference>
<evidence type="ECO:0000256" key="1">
    <source>
        <dbReference type="SAM" id="Phobius"/>
    </source>
</evidence>
<organism evidence="2 3">
    <name type="scientific">Cryptococcus deuterogattii Ram5</name>
    <dbReference type="NCBI Taxonomy" id="1296110"/>
    <lineage>
        <taxon>Eukaryota</taxon>
        <taxon>Fungi</taxon>
        <taxon>Dikarya</taxon>
        <taxon>Basidiomycota</taxon>
        <taxon>Agaricomycotina</taxon>
        <taxon>Tremellomycetes</taxon>
        <taxon>Tremellales</taxon>
        <taxon>Cryptococcaceae</taxon>
        <taxon>Cryptococcus</taxon>
        <taxon>Cryptococcus gattii species complex</taxon>
    </lineage>
</organism>
<proteinExistence type="predicted"/>
<name>A0A0D0VBU9_9TREE</name>
<keyword evidence="1" id="KW-1133">Transmembrane helix</keyword>
<keyword evidence="1" id="KW-0812">Transmembrane</keyword>